<sequence>MPTEGTDSLDFNKINSALEGAFMVATISEKSKSVERIKRIEISEDLGMLEALRKYIENNRELIPQTDKLLNRAQILEKELEDTERGI</sequence>
<dbReference type="AlphaFoldDB" id="X1CDM2"/>
<protein>
    <submittedName>
        <fullName evidence="1">Uncharacterized protein</fullName>
    </submittedName>
</protein>
<organism evidence="1">
    <name type="scientific">marine sediment metagenome</name>
    <dbReference type="NCBI Taxonomy" id="412755"/>
    <lineage>
        <taxon>unclassified sequences</taxon>
        <taxon>metagenomes</taxon>
        <taxon>ecological metagenomes</taxon>
    </lineage>
</organism>
<evidence type="ECO:0000313" key="1">
    <source>
        <dbReference type="EMBL" id="GAG94358.1"/>
    </source>
</evidence>
<gene>
    <name evidence="1" type="ORF">S01H4_50802</name>
</gene>
<comment type="caution">
    <text evidence="1">The sequence shown here is derived from an EMBL/GenBank/DDBJ whole genome shotgun (WGS) entry which is preliminary data.</text>
</comment>
<proteinExistence type="predicted"/>
<name>X1CDM2_9ZZZZ</name>
<dbReference type="EMBL" id="BART01028875">
    <property type="protein sequence ID" value="GAG94358.1"/>
    <property type="molecule type" value="Genomic_DNA"/>
</dbReference>
<accession>X1CDM2</accession>
<reference evidence="1" key="1">
    <citation type="journal article" date="2014" name="Front. Microbiol.">
        <title>High frequency of phylogenetically diverse reductive dehalogenase-homologous genes in deep subseafloor sedimentary metagenomes.</title>
        <authorList>
            <person name="Kawai M."/>
            <person name="Futagami T."/>
            <person name="Toyoda A."/>
            <person name="Takaki Y."/>
            <person name="Nishi S."/>
            <person name="Hori S."/>
            <person name="Arai W."/>
            <person name="Tsubouchi T."/>
            <person name="Morono Y."/>
            <person name="Uchiyama I."/>
            <person name="Ito T."/>
            <person name="Fujiyama A."/>
            <person name="Inagaki F."/>
            <person name="Takami H."/>
        </authorList>
    </citation>
    <scope>NUCLEOTIDE SEQUENCE</scope>
    <source>
        <strain evidence="1">Expedition CK06-06</strain>
    </source>
</reference>